<keyword evidence="4 5" id="KW-0472">Membrane</keyword>
<dbReference type="GO" id="GO:0016020">
    <property type="term" value="C:membrane"/>
    <property type="evidence" value="ECO:0007669"/>
    <property type="project" value="UniProtKB-SubCell"/>
</dbReference>
<feature type="transmembrane region" description="Helical" evidence="5">
    <location>
        <begin position="45"/>
        <end position="65"/>
    </location>
</feature>
<dbReference type="OrthoDB" id="329282at2"/>
<proteinExistence type="predicted"/>
<evidence type="ECO:0000256" key="1">
    <source>
        <dbReference type="ARBA" id="ARBA00004141"/>
    </source>
</evidence>
<evidence type="ECO:0000256" key="2">
    <source>
        <dbReference type="ARBA" id="ARBA00022692"/>
    </source>
</evidence>
<feature type="transmembrane region" description="Helical" evidence="5">
    <location>
        <begin position="71"/>
        <end position="88"/>
    </location>
</feature>
<evidence type="ECO:0000256" key="4">
    <source>
        <dbReference type="ARBA" id="ARBA00023136"/>
    </source>
</evidence>
<feature type="transmembrane region" description="Helical" evidence="5">
    <location>
        <begin position="109"/>
        <end position="131"/>
    </location>
</feature>
<evidence type="ECO:0000313" key="7">
    <source>
        <dbReference type="Proteomes" id="UP000053260"/>
    </source>
</evidence>
<dbReference type="Pfam" id="PF07681">
    <property type="entry name" value="DoxX"/>
    <property type="match status" value="1"/>
</dbReference>
<keyword evidence="2 5" id="KW-0812">Transmembrane</keyword>
<name>A0A117RX21_9ACTN</name>
<sequence>MDILVLIGRILFAALFLGSAFGHLRQTSTMAEYAASRGAPSSVPVIRGSGLLLLVGGLSVLLGIWADLGALLLAVFLIPTALLMHAFWKESDAQARQMEMVQFQKDMALAGASLMLLALISHTGDALGLMLTGPAFDIG</sequence>
<evidence type="ECO:0000313" key="6">
    <source>
        <dbReference type="EMBL" id="KUO14317.1"/>
    </source>
</evidence>
<keyword evidence="3 5" id="KW-1133">Transmembrane helix</keyword>
<comment type="caution">
    <text evidence="6">The sequence shown here is derived from an EMBL/GenBank/DDBJ whole genome shotgun (WGS) entry which is preliminary data.</text>
</comment>
<protein>
    <submittedName>
        <fullName evidence="6">DoxX family protein</fullName>
    </submittedName>
</protein>
<organism evidence="6 7">
    <name type="scientific">Streptomyces dysideae</name>
    <dbReference type="NCBI Taxonomy" id="909626"/>
    <lineage>
        <taxon>Bacteria</taxon>
        <taxon>Bacillati</taxon>
        <taxon>Actinomycetota</taxon>
        <taxon>Actinomycetes</taxon>
        <taxon>Kitasatosporales</taxon>
        <taxon>Streptomycetaceae</taxon>
        <taxon>Streptomyces</taxon>
    </lineage>
</organism>
<dbReference type="AlphaFoldDB" id="A0A117RX21"/>
<dbReference type="Proteomes" id="UP000053260">
    <property type="component" value="Unassembled WGS sequence"/>
</dbReference>
<comment type="subcellular location">
    <subcellularLocation>
        <location evidence="1">Membrane</location>
        <topology evidence="1">Multi-pass membrane protein</topology>
    </subcellularLocation>
</comment>
<evidence type="ECO:0000256" key="5">
    <source>
        <dbReference type="SAM" id="Phobius"/>
    </source>
</evidence>
<keyword evidence="7" id="KW-1185">Reference proteome</keyword>
<dbReference type="STRING" id="909626.AQJ91_47500"/>
<reference evidence="6 7" key="1">
    <citation type="submission" date="2015-10" db="EMBL/GenBank/DDBJ databases">
        <title>Draft genome sequence of Streptomyces sp. RV15, isolated from a marine sponge.</title>
        <authorList>
            <person name="Ruckert C."/>
            <person name="Abdelmohsen U.R."/>
            <person name="Winkler A."/>
            <person name="Hentschel U."/>
            <person name="Kalinowski J."/>
            <person name="Kampfer P."/>
            <person name="Glaeser S."/>
        </authorList>
    </citation>
    <scope>NUCLEOTIDE SEQUENCE [LARGE SCALE GENOMIC DNA]</scope>
    <source>
        <strain evidence="6 7">RV15</strain>
    </source>
</reference>
<gene>
    <name evidence="6" type="ORF">AQJ91_47500</name>
</gene>
<evidence type="ECO:0000256" key="3">
    <source>
        <dbReference type="ARBA" id="ARBA00022989"/>
    </source>
</evidence>
<feature type="transmembrane region" description="Helical" evidence="5">
    <location>
        <begin position="6"/>
        <end position="24"/>
    </location>
</feature>
<dbReference type="InterPro" id="IPR032808">
    <property type="entry name" value="DoxX"/>
</dbReference>
<accession>A0A117RX21</accession>
<dbReference type="RefSeq" id="WP_067036394.1">
    <property type="nucleotide sequence ID" value="NZ_KQ949149.1"/>
</dbReference>
<dbReference type="EMBL" id="LMXB01000159">
    <property type="protein sequence ID" value="KUO14317.1"/>
    <property type="molecule type" value="Genomic_DNA"/>
</dbReference>